<dbReference type="EMBL" id="CP072642">
    <property type="protein sequence ID" value="QUV94715.1"/>
    <property type="molecule type" value="Genomic_DNA"/>
</dbReference>
<organism evidence="2 3">
    <name type="scientific">Chloracidobacterium sp. N</name>
    <dbReference type="NCBI Taxonomy" id="2821540"/>
    <lineage>
        <taxon>Bacteria</taxon>
        <taxon>Pseudomonadati</taxon>
        <taxon>Acidobacteriota</taxon>
        <taxon>Terriglobia</taxon>
        <taxon>Terriglobales</taxon>
        <taxon>Acidobacteriaceae</taxon>
        <taxon>Chloracidobacterium</taxon>
        <taxon>Chloracidobacterium aggregatum</taxon>
    </lineage>
</organism>
<dbReference type="RefSeq" id="WP_211422988.1">
    <property type="nucleotide sequence ID" value="NZ_CP072642.1"/>
</dbReference>
<name>A0ABX8B267_9BACT</name>
<dbReference type="InterPro" id="IPR002616">
    <property type="entry name" value="tRNA_ribo_trans-like"/>
</dbReference>
<accession>A0ABX8B267</accession>
<dbReference type="Gene3D" id="3.20.20.105">
    <property type="entry name" value="Queuine tRNA-ribosyltransferase-like"/>
    <property type="match status" value="1"/>
</dbReference>
<dbReference type="Pfam" id="PF01702">
    <property type="entry name" value="TGT"/>
    <property type="match status" value="1"/>
</dbReference>
<evidence type="ECO:0000313" key="3">
    <source>
        <dbReference type="Proteomes" id="UP000677668"/>
    </source>
</evidence>
<keyword evidence="3" id="KW-1185">Reference proteome</keyword>
<protein>
    <recommendedName>
        <fullName evidence="1">tRNA-guanine(15) transglycosylase-like domain-containing protein</fullName>
    </recommendedName>
</protein>
<gene>
    <name evidence="2" type="ORF">J8C05_04510</name>
</gene>
<dbReference type="InterPro" id="IPR036511">
    <property type="entry name" value="TGT-like_sf"/>
</dbReference>
<sequence length="359" mass="40539">MEIVAGLSLKNLKPRVWDPDSPYYLPDLKAVMVSYADFASSPARRQAAMRHGLRAFLGVPPGVMIYLDNGSFQQLTKGGSTSREDYEEFVEQAKPNWHAIPQDFVPTPFMTDAEQLNCFHQTMEINREYRHDGYVPVIHISRYLSDYLKAFLTDKHLCRKGKVALGGIVPNLLRVPKAIPYANVLDSLHRVRHQLGNWQLHVFGLGGTATMHLAILLGVDSADSAGWRNRAARGIIQLPGRGDRLVANLGKWRGREPNAEEWAMLAKCPCPACQADGLEGLKANGLKGFCHRATHNLWVLLTEVKEVELRLSDGTYRDWYQGHLDNSTYRPLVEYVLRLCAVKMTSKPARKMQSDFEKR</sequence>
<evidence type="ECO:0000313" key="2">
    <source>
        <dbReference type="EMBL" id="QUV94715.1"/>
    </source>
</evidence>
<dbReference type="SUPFAM" id="SSF51713">
    <property type="entry name" value="tRNA-guanine transglycosylase"/>
    <property type="match status" value="1"/>
</dbReference>
<dbReference type="Proteomes" id="UP000677668">
    <property type="component" value="Chromosome 1"/>
</dbReference>
<proteinExistence type="predicted"/>
<feature type="domain" description="tRNA-guanine(15) transglycosylase-like" evidence="1">
    <location>
        <begin position="180"/>
        <end position="323"/>
    </location>
</feature>
<evidence type="ECO:0000259" key="1">
    <source>
        <dbReference type="Pfam" id="PF01702"/>
    </source>
</evidence>
<reference evidence="2 3" key="1">
    <citation type="submission" date="2021-03" db="EMBL/GenBank/DDBJ databases">
        <title>Genomic and phenotypic characterization of Chloracidobacterium isolates provides evidence for multiple species.</title>
        <authorList>
            <person name="Saini M.K."/>
            <person name="Costas A.M.G."/>
            <person name="Tank M."/>
            <person name="Bryant D.A."/>
        </authorList>
    </citation>
    <scope>NUCLEOTIDE SEQUENCE [LARGE SCALE GENOMIC DNA]</scope>
    <source>
        <strain evidence="2 3">N</strain>
    </source>
</reference>